<gene>
    <name evidence="2" type="ORF">PQU98_05145</name>
</gene>
<feature type="compositionally biased region" description="Low complexity" evidence="1">
    <location>
        <begin position="231"/>
        <end position="242"/>
    </location>
</feature>
<evidence type="ECO:0000256" key="1">
    <source>
        <dbReference type="SAM" id="MobiDB-lite"/>
    </source>
</evidence>
<evidence type="ECO:0008006" key="4">
    <source>
        <dbReference type="Google" id="ProtNLM"/>
    </source>
</evidence>
<comment type="caution">
    <text evidence="2">The sequence shown here is derived from an EMBL/GenBank/DDBJ whole genome shotgun (WGS) entry which is preliminary data.</text>
</comment>
<protein>
    <recommendedName>
        <fullName evidence="4">DUF4157 domain-containing protein</fullName>
    </recommendedName>
</protein>
<accession>A0ABT5HHL7</accession>
<dbReference type="RefSeq" id="WP_272743815.1">
    <property type="nucleotide sequence ID" value="NZ_JAQQKV010000001.1"/>
</dbReference>
<name>A0ABT5HHL7_9CAUL</name>
<feature type="region of interest" description="Disordered" evidence="1">
    <location>
        <begin position="175"/>
        <end position="242"/>
    </location>
</feature>
<evidence type="ECO:0000313" key="2">
    <source>
        <dbReference type="EMBL" id="MDC7675503.1"/>
    </source>
</evidence>
<evidence type="ECO:0000313" key="3">
    <source>
        <dbReference type="Proteomes" id="UP001218579"/>
    </source>
</evidence>
<proteinExistence type="predicted"/>
<dbReference type="EMBL" id="JAQQKV010000001">
    <property type="protein sequence ID" value="MDC7675503.1"/>
    <property type="molecule type" value="Genomic_DNA"/>
</dbReference>
<feature type="compositionally biased region" description="Basic residues" evidence="1">
    <location>
        <begin position="219"/>
        <end position="230"/>
    </location>
</feature>
<keyword evidence="3" id="KW-1185">Reference proteome</keyword>
<reference evidence="2 3" key="1">
    <citation type="submission" date="2023-01" db="EMBL/GenBank/DDBJ databases">
        <title>Novel species of the genus Asticcacaulis isolated from rivers.</title>
        <authorList>
            <person name="Lu H."/>
        </authorList>
    </citation>
    <scope>NUCLEOTIDE SEQUENCE [LARGE SCALE GENOMIC DNA]</scope>
    <source>
        <strain evidence="2 3">LKC15W</strain>
    </source>
</reference>
<sequence length="242" mass="27137">MKPPPNRPLSDAEIEALPGRMADMIDLKRVRLINGRHPVGWLARYILGHRHVIVVRGSYIYWPRLPDDLSAKPELLGLLAHELTHVWQYQKGMNIFKYAFRERGRYKYKFIPDQPFTKYGYEQQAAMVEDWVRLGRQCMARYNHGCSVWDLAKLVPFADEAEPLMPIVMEAPAPVAPKAAPKTAPKKKTPKPTTEAKPTPAKTVPAKKTAAKTSAPKTAKPKSPKPRTAPKKPSASSGARNA</sequence>
<organism evidence="2 3">
    <name type="scientific">Asticcacaulis machinosus</name>
    <dbReference type="NCBI Taxonomy" id="2984211"/>
    <lineage>
        <taxon>Bacteria</taxon>
        <taxon>Pseudomonadati</taxon>
        <taxon>Pseudomonadota</taxon>
        <taxon>Alphaproteobacteria</taxon>
        <taxon>Caulobacterales</taxon>
        <taxon>Caulobacteraceae</taxon>
        <taxon>Asticcacaulis</taxon>
    </lineage>
</organism>
<dbReference type="Proteomes" id="UP001218579">
    <property type="component" value="Unassembled WGS sequence"/>
</dbReference>
<feature type="compositionally biased region" description="Low complexity" evidence="1">
    <location>
        <begin position="191"/>
        <end position="218"/>
    </location>
</feature>